<keyword evidence="2" id="KW-1185">Reference proteome</keyword>
<reference evidence="1" key="1">
    <citation type="submission" date="2013-04" db="EMBL/GenBank/DDBJ databases">
        <authorList>
            <person name="Qu J."/>
            <person name="Murali S.C."/>
            <person name="Bandaranaike D."/>
            <person name="Bellair M."/>
            <person name="Blankenburg K."/>
            <person name="Chao H."/>
            <person name="Dinh H."/>
            <person name="Doddapaneni H."/>
            <person name="Downs B."/>
            <person name="Dugan-Rocha S."/>
            <person name="Elkadiri S."/>
            <person name="Gnanaolivu R.D."/>
            <person name="Hernandez B."/>
            <person name="Javaid M."/>
            <person name="Jayaseelan J.C."/>
            <person name="Lee S."/>
            <person name="Li M."/>
            <person name="Ming W."/>
            <person name="Munidasa M."/>
            <person name="Muniz J."/>
            <person name="Nguyen L."/>
            <person name="Ongeri F."/>
            <person name="Osuji N."/>
            <person name="Pu L.-L."/>
            <person name="Puazo M."/>
            <person name="Qu C."/>
            <person name="Quiroz J."/>
            <person name="Raj R."/>
            <person name="Weissenberger G."/>
            <person name="Xin Y."/>
            <person name="Zou X."/>
            <person name="Han Y."/>
            <person name="Richards S."/>
            <person name="Worley K."/>
            <person name="Muzny D."/>
            <person name="Gibbs R."/>
        </authorList>
    </citation>
    <scope>NUCLEOTIDE SEQUENCE</scope>
    <source>
        <strain evidence="1">Sampled in the wild</strain>
    </source>
</reference>
<name>A0A8K0KGB4_LADFU</name>
<protein>
    <submittedName>
        <fullName evidence="1">Uncharacterized protein</fullName>
    </submittedName>
</protein>
<organism evidence="1 2">
    <name type="scientific">Ladona fulva</name>
    <name type="common">Scarce chaser dragonfly</name>
    <name type="synonym">Libellula fulva</name>
    <dbReference type="NCBI Taxonomy" id="123851"/>
    <lineage>
        <taxon>Eukaryota</taxon>
        <taxon>Metazoa</taxon>
        <taxon>Ecdysozoa</taxon>
        <taxon>Arthropoda</taxon>
        <taxon>Hexapoda</taxon>
        <taxon>Insecta</taxon>
        <taxon>Pterygota</taxon>
        <taxon>Palaeoptera</taxon>
        <taxon>Odonata</taxon>
        <taxon>Epiprocta</taxon>
        <taxon>Anisoptera</taxon>
        <taxon>Libelluloidea</taxon>
        <taxon>Libellulidae</taxon>
        <taxon>Ladona</taxon>
    </lineage>
</organism>
<dbReference type="OrthoDB" id="775972at2759"/>
<accession>A0A8K0KGB4</accession>
<dbReference type="EMBL" id="KZ308819">
    <property type="protein sequence ID" value="KAG8234497.1"/>
    <property type="molecule type" value="Genomic_DNA"/>
</dbReference>
<gene>
    <name evidence="1" type="ORF">J437_LFUL014639</name>
</gene>
<sequence length="148" mass="17348">MVNLNIDKALHPAKQQQALPQIMLQFQAIQLQTPINFSFCSKCWTRWSKRWERYRSGRGLFTDEEHVNQFLYIICNKVEDLLLAFSLSEKYATLKQKFVEYFGVRVNVPVLSSWKGYVSSSSSRKKWRQSLIINKINIASRCSYGAMK</sequence>
<proteinExistence type="predicted"/>
<evidence type="ECO:0000313" key="2">
    <source>
        <dbReference type="Proteomes" id="UP000792457"/>
    </source>
</evidence>
<dbReference type="AlphaFoldDB" id="A0A8K0KGB4"/>
<evidence type="ECO:0000313" key="1">
    <source>
        <dbReference type="EMBL" id="KAG8234497.1"/>
    </source>
</evidence>
<reference evidence="1" key="2">
    <citation type="submission" date="2017-10" db="EMBL/GenBank/DDBJ databases">
        <title>Ladona fulva Genome sequencing and assembly.</title>
        <authorList>
            <person name="Murali S."/>
            <person name="Richards S."/>
            <person name="Bandaranaike D."/>
            <person name="Bellair M."/>
            <person name="Blankenburg K."/>
            <person name="Chao H."/>
            <person name="Dinh H."/>
            <person name="Doddapaneni H."/>
            <person name="Dugan-Rocha S."/>
            <person name="Elkadiri S."/>
            <person name="Gnanaolivu R."/>
            <person name="Hernandez B."/>
            <person name="Skinner E."/>
            <person name="Javaid M."/>
            <person name="Lee S."/>
            <person name="Li M."/>
            <person name="Ming W."/>
            <person name="Munidasa M."/>
            <person name="Muniz J."/>
            <person name="Nguyen L."/>
            <person name="Hughes D."/>
            <person name="Osuji N."/>
            <person name="Pu L.-L."/>
            <person name="Puazo M."/>
            <person name="Qu C."/>
            <person name="Quiroz J."/>
            <person name="Raj R."/>
            <person name="Weissenberger G."/>
            <person name="Xin Y."/>
            <person name="Zou X."/>
            <person name="Han Y."/>
            <person name="Worley K."/>
            <person name="Muzny D."/>
            <person name="Gibbs R."/>
        </authorList>
    </citation>
    <scope>NUCLEOTIDE SEQUENCE</scope>
    <source>
        <strain evidence="1">Sampled in the wild</strain>
    </source>
</reference>
<comment type="caution">
    <text evidence="1">The sequence shown here is derived from an EMBL/GenBank/DDBJ whole genome shotgun (WGS) entry which is preliminary data.</text>
</comment>
<dbReference type="Proteomes" id="UP000792457">
    <property type="component" value="Unassembled WGS sequence"/>
</dbReference>